<sequence length="84" mass="9183">MSTKGWPVQIALDAKRDSRFMRLAEVAFADTAQRIVNRVPVEVVLPSKGDDGDSHVAQVLASFLRRTQFLAIRAACGSHTNSPC</sequence>
<proteinExistence type="predicted"/>
<dbReference type="EMBL" id="JZIW01000001">
    <property type="protein sequence ID" value="KOO83533.1"/>
    <property type="molecule type" value="Genomic_DNA"/>
</dbReference>
<name>A0AB34TKL1_STEMA</name>
<evidence type="ECO:0000313" key="2">
    <source>
        <dbReference type="Proteomes" id="UP000037632"/>
    </source>
</evidence>
<comment type="caution">
    <text evidence="1">The sequence shown here is derived from an EMBL/GenBank/DDBJ whole genome shotgun (WGS) entry which is preliminary data.</text>
</comment>
<accession>A0AB34TKL1</accession>
<gene>
    <name evidence="1" type="ORF">VL23_10070</name>
</gene>
<protein>
    <submittedName>
        <fullName evidence="1">Uncharacterized protein</fullName>
    </submittedName>
</protein>
<reference evidence="1 2" key="1">
    <citation type="journal article" date="2015" name="Antimicrob. Agents Chemother.">
        <title>Whole-Genome Sequencing Identifies Emergence of a Quinolone Resistance Mutation in a Case of Stenotrophomonas maltophilia Bacteremia.</title>
        <authorList>
            <person name="Pak T.R."/>
            <person name="Altman D.R."/>
            <person name="Attie O."/>
            <person name="Sebra R."/>
            <person name="Hamula C.L."/>
            <person name="Lewis M."/>
            <person name="Deikus G."/>
            <person name="Newman L.C."/>
            <person name="Fang G."/>
            <person name="Hand J."/>
            <person name="Papel G."/>
            <person name="Wallach F."/>
            <person name="Schadt E.E."/>
            <person name="Huprikar S."/>
            <person name="van Bakel H."/>
            <person name="Kasarskis A."/>
            <person name="Bashir A."/>
        </authorList>
    </citation>
    <scope>NUCLEOTIDE SEQUENCE [LARGE SCALE GENOMIC DNA]</scope>
    <source>
        <strain evidence="1 2">ISMMS6</strain>
    </source>
</reference>
<dbReference type="Proteomes" id="UP000037632">
    <property type="component" value="Unassembled WGS sequence"/>
</dbReference>
<evidence type="ECO:0000313" key="1">
    <source>
        <dbReference type="EMBL" id="KOO83533.1"/>
    </source>
</evidence>
<organism evidence="1 2">
    <name type="scientific">Stenotrophomonas maltophilia</name>
    <name type="common">Pseudomonas maltophilia</name>
    <name type="synonym">Xanthomonas maltophilia</name>
    <dbReference type="NCBI Taxonomy" id="40324"/>
    <lineage>
        <taxon>Bacteria</taxon>
        <taxon>Pseudomonadati</taxon>
        <taxon>Pseudomonadota</taxon>
        <taxon>Gammaproteobacteria</taxon>
        <taxon>Lysobacterales</taxon>
        <taxon>Lysobacteraceae</taxon>
        <taxon>Stenotrophomonas</taxon>
        <taxon>Stenotrophomonas maltophilia group</taxon>
    </lineage>
</organism>
<dbReference type="AlphaFoldDB" id="A0AB34TKL1"/>